<proteinExistence type="predicted"/>
<sequence length="116" mass="13017">MSEHENDLPVESNIQEDDLTSPMERFFYHQRRALEETGKALEALLPPGFREHSGEASREFTKGFRILVDAAIDELKKVSEKEDPSAEAALTDGLEEEEDDDRPASTGKGKVKIDID</sequence>
<organism evidence="2 3">
    <name type="scientific">Phototrophicus methaneseepsis</name>
    <dbReference type="NCBI Taxonomy" id="2710758"/>
    <lineage>
        <taxon>Bacteria</taxon>
        <taxon>Bacillati</taxon>
        <taxon>Chloroflexota</taxon>
        <taxon>Candidatus Thermofontia</taxon>
        <taxon>Phototrophicales</taxon>
        <taxon>Phototrophicaceae</taxon>
        <taxon>Phototrophicus</taxon>
    </lineage>
</organism>
<dbReference type="AlphaFoldDB" id="A0A7S8E897"/>
<evidence type="ECO:0000313" key="2">
    <source>
        <dbReference type="EMBL" id="QPC82175.1"/>
    </source>
</evidence>
<keyword evidence="3" id="KW-1185">Reference proteome</keyword>
<dbReference type="KEGG" id="pmet:G4Y79_21205"/>
<protein>
    <submittedName>
        <fullName evidence="2">Uncharacterized protein</fullName>
    </submittedName>
</protein>
<name>A0A7S8E897_9CHLR</name>
<feature type="region of interest" description="Disordered" evidence="1">
    <location>
        <begin position="1"/>
        <end position="22"/>
    </location>
</feature>
<gene>
    <name evidence="2" type="ORF">G4Y79_21205</name>
</gene>
<feature type="region of interest" description="Disordered" evidence="1">
    <location>
        <begin position="77"/>
        <end position="116"/>
    </location>
</feature>
<accession>A0A7S8E897</accession>
<reference evidence="2 3" key="1">
    <citation type="submission" date="2020-02" db="EMBL/GenBank/DDBJ databases">
        <authorList>
            <person name="Zheng R.K."/>
            <person name="Sun C.M."/>
        </authorList>
    </citation>
    <scope>NUCLEOTIDE SEQUENCE [LARGE SCALE GENOMIC DNA]</scope>
    <source>
        <strain evidence="3">rifampicinis</strain>
    </source>
</reference>
<dbReference type="EMBL" id="CP062983">
    <property type="protein sequence ID" value="QPC82175.1"/>
    <property type="molecule type" value="Genomic_DNA"/>
</dbReference>
<evidence type="ECO:0000313" key="3">
    <source>
        <dbReference type="Proteomes" id="UP000594468"/>
    </source>
</evidence>
<evidence type="ECO:0000256" key="1">
    <source>
        <dbReference type="SAM" id="MobiDB-lite"/>
    </source>
</evidence>
<dbReference type="Proteomes" id="UP000594468">
    <property type="component" value="Chromosome"/>
</dbReference>
<dbReference type="RefSeq" id="WP_195170244.1">
    <property type="nucleotide sequence ID" value="NZ_CP062983.1"/>
</dbReference>